<dbReference type="EMBL" id="JAENGY010000476">
    <property type="protein sequence ID" value="KAG6962139.1"/>
    <property type="molecule type" value="Genomic_DNA"/>
</dbReference>
<dbReference type="AlphaFoldDB" id="A0A8J5M756"/>
<keyword evidence="3" id="KW-1185">Reference proteome</keyword>
<accession>A0A8J5M756</accession>
<proteinExistence type="predicted"/>
<dbReference type="Proteomes" id="UP000709295">
    <property type="component" value="Unassembled WGS sequence"/>
</dbReference>
<evidence type="ECO:0000256" key="1">
    <source>
        <dbReference type="SAM" id="MobiDB-lite"/>
    </source>
</evidence>
<comment type="caution">
    <text evidence="2">The sequence shown here is derived from an EMBL/GenBank/DDBJ whole genome shotgun (WGS) entry which is preliminary data.</text>
</comment>
<reference evidence="2" key="1">
    <citation type="submission" date="2021-01" db="EMBL/GenBank/DDBJ databases">
        <title>Phytophthora aleatoria, a newly-described species from Pinus radiata is distinct from Phytophthora cactorum isolates based on comparative genomics.</title>
        <authorList>
            <person name="Mcdougal R."/>
            <person name="Panda P."/>
            <person name="Williams N."/>
            <person name="Studholme D.J."/>
        </authorList>
    </citation>
    <scope>NUCLEOTIDE SEQUENCE</scope>
    <source>
        <strain evidence="2">NZFS 4037</strain>
    </source>
</reference>
<evidence type="ECO:0000313" key="3">
    <source>
        <dbReference type="Proteomes" id="UP000709295"/>
    </source>
</evidence>
<protein>
    <submittedName>
        <fullName evidence="2">Uncharacterized protein</fullName>
    </submittedName>
</protein>
<sequence length="84" mass="8951">MIDWIQTPGINALSPSSSSPTNSETAVTGSSYSGQVIFNLCRSLMVSVSPAVNAARTTKARLRCCRSATFDWSLSPPQTAASRR</sequence>
<name>A0A8J5M756_9STRA</name>
<feature type="region of interest" description="Disordered" evidence="1">
    <location>
        <begin position="1"/>
        <end position="29"/>
    </location>
</feature>
<gene>
    <name evidence="2" type="ORF">JG688_00008752</name>
</gene>
<organism evidence="2 3">
    <name type="scientific">Phytophthora aleatoria</name>
    <dbReference type="NCBI Taxonomy" id="2496075"/>
    <lineage>
        <taxon>Eukaryota</taxon>
        <taxon>Sar</taxon>
        <taxon>Stramenopiles</taxon>
        <taxon>Oomycota</taxon>
        <taxon>Peronosporomycetes</taxon>
        <taxon>Peronosporales</taxon>
        <taxon>Peronosporaceae</taxon>
        <taxon>Phytophthora</taxon>
    </lineage>
</organism>
<evidence type="ECO:0000313" key="2">
    <source>
        <dbReference type="EMBL" id="KAG6962139.1"/>
    </source>
</evidence>